<evidence type="ECO:0000313" key="9">
    <source>
        <dbReference type="RefSeq" id="XP_028968029.1"/>
    </source>
</evidence>
<dbReference type="RefSeq" id="XP_028968029.1">
    <property type="nucleotide sequence ID" value="XM_029112196.1"/>
</dbReference>
<evidence type="ECO:0000313" key="8">
    <source>
        <dbReference type="Proteomes" id="UP000694867"/>
    </source>
</evidence>
<keyword evidence="3" id="KW-0863">Zinc-finger</keyword>
<reference evidence="9" key="1">
    <citation type="submission" date="2025-08" db="UniProtKB">
        <authorList>
            <consortium name="RefSeq"/>
        </authorList>
    </citation>
    <scope>IDENTIFICATION</scope>
</reference>
<dbReference type="GO" id="GO:0007165">
    <property type="term" value="P:signal transduction"/>
    <property type="evidence" value="ECO:0007669"/>
    <property type="project" value="InterPro"/>
</dbReference>
<dbReference type="SUPFAM" id="SSF52200">
    <property type="entry name" value="Toll/Interleukin receptor TIR domain"/>
    <property type="match status" value="1"/>
</dbReference>
<dbReference type="InterPro" id="IPR043136">
    <property type="entry name" value="B30.2/SPRY_sf"/>
</dbReference>
<dbReference type="InterPro" id="IPR006573">
    <property type="entry name" value="NHR_dom"/>
</dbReference>
<sequence length="1274" mass="141726">MKFHTSIHGENVIIDEGGKLASRKTSFCDGVVFFAKALSIGTRYSILLASTDESWNGGLRIGLSTKEPSTVQPVPKFTFPELTEQDGFWLAALPEEYCRVQSRLTFYLSGSGDLALFVNSDYKGVLLSGIPTSENVYCFIDLFGINTSARLISHAGNTLVEVLSRGPEALRAYKQSCSQGCIPLRRTRLFLIGPKGAGKSALKRALLGETEETEEEPFDTIECLTSEEGDGAAWTRTAEGGKLEEDNLDQRLESFISEGQLEEAIARNLVKELTLSRRKKQVSQAKSTGAVSRTSLRGIRMKRNENATPASMSFAASSSSEKDLRREDARIAQDLPESILKLVDGFMKSEAKQELDSKENEKSSAKTPTLKKAVAPSKLTVNIVDITGDRHLSLSTETFFTPNGVYVLVFDLSKELDGSVDDDIACPQEKTYLEYIHEILMSIHLRVAHSGTDIPEDSKILGEDADISGLQPPVVLVGTHAASLSQERDERLNMVSEKFQRIRDSLKGKTFAAHVVQMYFSLELVDQGAEEDSSVDELRSKLERIALRSGALDSDVPLKWLQFECLIGKLVQVQNAFFAGFYQLEEMARQEGLEHGQEFRSLIHFLHQQGKLFCFGCLHSFQLDSQWDGVIILRPNWFLMRCIELFNTSDRNALMKLSKSYLSDQVWPRFDDQSGTLVSVLDALDIIVESYYEPQSRKTQEHNERCLAVFPWVALRPMTSLRFQSQCSMDTMVFFVDMGNSLTESVFHRFSCRLLRWTDWRECDVYKNSLVIPLDVDHTLLVRITQNRLIQIMVQRVQHGREDWLASSPPQPSICEKVRHLVQAELESLRQSWYARLTFSLVVACPCDGVACALHGLRPCKTCLHFLSLEECIAKKVVHCDFRRVETDFIRDHFPHSVIHGVVPGGHRRSSLGFAWPSSQLTLSSDNLWDEPEWTKEAARLVGSDWVALAKRLGYTDRELSRFSEEPAAGLALLRDWRESNGATMYSTDVLVSCLQQMERDDIAKLIQSDEAPQPIVFISYQWHSQEAVLSIRQRLEAAGLPCWMDVGQLGGGDSLYGKIYEGISRSKVVLCCLSARYAASASCARELSLADVLRKPIVPVMVEPTPWPPPGPMAVILSSLVYVDLCGVGGHGGYGRDADWNSRCQDIIERANSLIHSPPLAPGPHLPGAPHRKLPQGMSPPKGRECSSDLHLHMAIHQRRDSTSSVGGNLTPPPMGAMSDAGDHMSTASSSLADPSSPQHEPTTPNAVLDNPDESSMQVVSGRVLRCSVCSIL</sequence>
<protein>
    <submittedName>
        <fullName evidence="9">Uncharacterized protein LOC100902364</fullName>
    </submittedName>
</protein>
<dbReference type="SMART" id="SM00005">
    <property type="entry name" value="DEATH"/>
    <property type="match status" value="1"/>
</dbReference>
<evidence type="ECO:0000256" key="5">
    <source>
        <dbReference type="SAM" id="MobiDB-lite"/>
    </source>
</evidence>
<dbReference type="KEGG" id="goe:100902364"/>
<feature type="compositionally biased region" description="Low complexity" evidence="5">
    <location>
        <begin position="1227"/>
        <end position="1239"/>
    </location>
</feature>
<dbReference type="InterPro" id="IPR000488">
    <property type="entry name" value="Death_dom"/>
</dbReference>
<dbReference type="InterPro" id="IPR035897">
    <property type="entry name" value="Toll_tir_struct_dom_sf"/>
</dbReference>
<evidence type="ECO:0000256" key="4">
    <source>
        <dbReference type="ARBA" id="ARBA00022833"/>
    </source>
</evidence>
<feature type="domain" description="Death" evidence="6">
    <location>
        <begin position="942"/>
        <end position="1011"/>
    </location>
</feature>
<keyword evidence="4" id="KW-0862">Zinc</keyword>
<dbReference type="InterPro" id="IPR000157">
    <property type="entry name" value="TIR_dom"/>
</dbReference>
<feature type="region of interest" description="Disordered" evidence="5">
    <location>
        <begin position="1156"/>
        <end position="1188"/>
    </location>
</feature>
<evidence type="ECO:0000259" key="7">
    <source>
        <dbReference type="PROSITE" id="PS51065"/>
    </source>
</evidence>
<organism evidence="8 9">
    <name type="scientific">Galendromus occidentalis</name>
    <name type="common">western predatory mite</name>
    <dbReference type="NCBI Taxonomy" id="34638"/>
    <lineage>
        <taxon>Eukaryota</taxon>
        <taxon>Metazoa</taxon>
        <taxon>Ecdysozoa</taxon>
        <taxon>Arthropoda</taxon>
        <taxon>Chelicerata</taxon>
        <taxon>Arachnida</taxon>
        <taxon>Acari</taxon>
        <taxon>Parasitiformes</taxon>
        <taxon>Mesostigmata</taxon>
        <taxon>Gamasina</taxon>
        <taxon>Phytoseioidea</taxon>
        <taxon>Phytoseiidae</taxon>
        <taxon>Typhlodrominae</taxon>
        <taxon>Galendromus</taxon>
    </lineage>
</organism>
<dbReference type="Pfam" id="PF13676">
    <property type="entry name" value="TIR_2"/>
    <property type="match status" value="1"/>
</dbReference>
<dbReference type="SUPFAM" id="SSF47986">
    <property type="entry name" value="DEATH domain"/>
    <property type="match status" value="1"/>
</dbReference>
<dbReference type="Gene3D" id="1.10.533.10">
    <property type="entry name" value="Death Domain, Fas"/>
    <property type="match status" value="1"/>
</dbReference>
<dbReference type="GeneID" id="100902364"/>
<dbReference type="FunFam" id="2.60.120.920:FF:000005">
    <property type="entry name" value="Putative E3 ubiquitin-protein ligase NEURL1B"/>
    <property type="match status" value="1"/>
</dbReference>
<keyword evidence="1" id="KW-0479">Metal-binding</keyword>
<dbReference type="InterPro" id="IPR027417">
    <property type="entry name" value="P-loop_NTPase"/>
</dbReference>
<keyword evidence="2" id="KW-0677">Repeat</keyword>
<accession>A0AAJ7SG53</accession>
<feature type="domain" description="NHR" evidence="7">
    <location>
        <begin position="1"/>
        <end position="154"/>
    </location>
</feature>
<evidence type="ECO:0000256" key="1">
    <source>
        <dbReference type="ARBA" id="ARBA00022723"/>
    </source>
</evidence>
<dbReference type="PROSITE" id="PS51065">
    <property type="entry name" value="NHR"/>
    <property type="match status" value="1"/>
</dbReference>
<dbReference type="PANTHER" id="PTHR47508:SF4">
    <property type="match status" value="1"/>
</dbReference>
<feature type="region of interest" description="Disordered" evidence="5">
    <location>
        <begin position="1200"/>
        <end position="1257"/>
    </location>
</feature>
<name>A0AAJ7SG53_9ACAR</name>
<dbReference type="Pfam" id="PF07177">
    <property type="entry name" value="Neuralized"/>
    <property type="match status" value="1"/>
</dbReference>
<evidence type="ECO:0000256" key="3">
    <source>
        <dbReference type="ARBA" id="ARBA00022771"/>
    </source>
</evidence>
<dbReference type="Gene3D" id="3.40.50.10140">
    <property type="entry name" value="Toll/interleukin-1 receptor homology (TIR) domain"/>
    <property type="match status" value="1"/>
</dbReference>
<dbReference type="SUPFAM" id="SSF52540">
    <property type="entry name" value="P-loop containing nucleoside triphosphate hydrolases"/>
    <property type="match status" value="1"/>
</dbReference>
<dbReference type="InterPro" id="IPR011029">
    <property type="entry name" value="DEATH-like_dom_sf"/>
</dbReference>
<dbReference type="SMART" id="SM00588">
    <property type="entry name" value="NEUZ"/>
    <property type="match status" value="1"/>
</dbReference>
<gene>
    <name evidence="9" type="primary">LOC100902364</name>
</gene>
<proteinExistence type="predicted"/>
<dbReference type="Pfam" id="PF00531">
    <property type="entry name" value="Death"/>
    <property type="match status" value="1"/>
</dbReference>
<dbReference type="PROSITE" id="PS50017">
    <property type="entry name" value="DEATH_DOMAIN"/>
    <property type="match status" value="1"/>
</dbReference>
<dbReference type="Gene3D" id="2.60.120.920">
    <property type="match status" value="1"/>
</dbReference>
<dbReference type="PANTHER" id="PTHR47508">
    <property type="entry name" value="SAM DOMAIN-CONTAINING PROTEIN-RELATED"/>
    <property type="match status" value="1"/>
</dbReference>
<evidence type="ECO:0000256" key="2">
    <source>
        <dbReference type="ARBA" id="ARBA00022737"/>
    </source>
</evidence>
<dbReference type="GO" id="GO:0008270">
    <property type="term" value="F:zinc ion binding"/>
    <property type="evidence" value="ECO:0007669"/>
    <property type="project" value="UniProtKB-KW"/>
</dbReference>
<dbReference type="AlphaFoldDB" id="A0AAJ7SG53"/>
<dbReference type="Proteomes" id="UP000694867">
    <property type="component" value="Unplaced"/>
</dbReference>
<evidence type="ECO:0000259" key="6">
    <source>
        <dbReference type="PROSITE" id="PS50017"/>
    </source>
</evidence>
<keyword evidence="8" id="KW-1185">Reference proteome</keyword>